<dbReference type="AlphaFoldDB" id="A0A815V6I5"/>
<feature type="non-terminal residue" evidence="1">
    <location>
        <position position="67"/>
    </location>
</feature>
<evidence type="ECO:0000313" key="1">
    <source>
        <dbReference type="EMBL" id="CAF1531900.1"/>
    </source>
</evidence>
<protein>
    <submittedName>
        <fullName evidence="1">Uncharacterized protein</fullName>
    </submittedName>
</protein>
<comment type="caution">
    <text evidence="1">The sequence shown here is derived from an EMBL/GenBank/DDBJ whole genome shotgun (WGS) entry which is preliminary data.</text>
</comment>
<gene>
    <name evidence="1" type="ORF">RFH988_LOCUS39501</name>
</gene>
<organism evidence="1 2">
    <name type="scientific">Rotaria sordida</name>
    <dbReference type="NCBI Taxonomy" id="392033"/>
    <lineage>
        <taxon>Eukaryota</taxon>
        <taxon>Metazoa</taxon>
        <taxon>Spiralia</taxon>
        <taxon>Gnathifera</taxon>
        <taxon>Rotifera</taxon>
        <taxon>Eurotatoria</taxon>
        <taxon>Bdelloidea</taxon>
        <taxon>Philodinida</taxon>
        <taxon>Philodinidae</taxon>
        <taxon>Rotaria</taxon>
    </lineage>
</organism>
<evidence type="ECO:0000313" key="2">
    <source>
        <dbReference type="Proteomes" id="UP000663882"/>
    </source>
</evidence>
<sequence length="67" mass="7893">MMKIVEVLGMPPSHILEQGTKTKRFFDRLPDNTWIPRKSNADNNCNANLRVKFNDTPRKFVLRNKSY</sequence>
<reference evidence="1" key="1">
    <citation type="submission" date="2021-02" db="EMBL/GenBank/DDBJ databases">
        <authorList>
            <person name="Nowell W R."/>
        </authorList>
    </citation>
    <scope>NUCLEOTIDE SEQUENCE</scope>
</reference>
<dbReference type="Proteomes" id="UP000663882">
    <property type="component" value="Unassembled WGS sequence"/>
</dbReference>
<dbReference type="OrthoDB" id="9332038at2759"/>
<dbReference type="EMBL" id="CAJNOO010020199">
    <property type="protein sequence ID" value="CAF1531900.1"/>
    <property type="molecule type" value="Genomic_DNA"/>
</dbReference>
<proteinExistence type="predicted"/>
<name>A0A815V6I5_9BILA</name>
<accession>A0A815V6I5</accession>